<dbReference type="EMBL" id="CP000051">
    <property type="protein sequence ID" value="AAX50281.1"/>
    <property type="molecule type" value="Genomic_DNA"/>
</dbReference>
<reference evidence="2 3" key="1">
    <citation type="journal article" date="2005" name="Infect. Immun.">
        <title>Comparative genomic analysis of Chlamydia trachomatis oculotropic and genitotropic strains.</title>
        <authorList>
            <person name="Carlson J.H."/>
            <person name="Porcella S.F."/>
            <person name="McClarty G."/>
            <person name="Caldwell H.D."/>
        </authorList>
    </citation>
    <scope>NUCLEOTIDE SEQUENCE [LARGE SCALE GENOMIC DNA]</scope>
    <source>
        <strain evidence="3">ATCC VR-571B / DSM 19440 / HAR-13</strain>
    </source>
</reference>
<proteinExistence type="predicted"/>
<evidence type="ECO:0000313" key="2">
    <source>
        <dbReference type="EMBL" id="AAX50281.1"/>
    </source>
</evidence>
<sequence length="100" mass="11680">MARKDRLTNERLNKLFDSPFSLVNYVIKQAKNKIARGDVRSSNVAIEALNFLDLYGIQSEYAERDDRERHLSATGERRREQGFGTSRRKDPSLYNWSDVK</sequence>
<keyword evidence="3" id="KW-1185">Reference proteome</keyword>
<feature type="compositionally biased region" description="Basic and acidic residues" evidence="1">
    <location>
        <begin position="65"/>
        <end position="91"/>
    </location>
</feature>
<dbReference type="RefSeq" id="WP_009871378.1">
    <property type="nucleotide sequence ID" value="NC_007429.1"/>
</dbReference>
<dbReference type="HOGENOM" id="CLU_180607_0_0_0"/>
<dbReference type="SMR" id="A0A0H2X0D5"/>
<name>A0A0H2X0D5_CHLTA</name>
<dbReference type="AlphaFoldDB" id="A0A0H2X0D5"/>
<feature type="region of interest" description="Disordered" evidence="1">
    <location>
        <begin position="65"/>
        <end position="100"/>
    </location>
</feature>
<evidence type="ECO:0000313" key="3">
    <source>
        <dbReference type="Proteomes" id="UP000002532"/>
    </source>
</evidence>
<dbReference type="Proteomes" id="UP000002532">
    <property type="component" value="Chromosome"/>
</dbReference>
<gene>
    <name evidence="2" type="ordered locus">CTA_0033</name>
</gene>
<accession>A0A0H2X0D5</accession>
<organism evidence="2 3">
    <name type="scientific">Chlamydia trachomatis serovar A (strain ATCC VR-571B / DSM 19440 / HAR-13)</name>
    <dbReference type="NCBI Taxonomy" id="315277"/>
    <lineage>
        <taxon>Bacteria</taxon>
        <taxon>Pseudomonadati</taxon>
        <taxon>Chlamydiota</taxon>
        <taxon>Chlamydiia</taxon>
        <taxon>Chlamydiales</taxon>
        <taxon>Chlamydiaceae</taxon>
        <taxon>Chlamydia/Chlamydophila group</taxon>
        <taxon>Chlamydia</taxon>
    </lineage>
</organism>
<evidence type="ECO:0000256" key="1">
    <source>
        <dbReference type="SAM" id="MobiDB-lite"/>
    </source>
</evidence>
<dbReference type="KEGG" id="cta:CTA_0033"/>
<protein>
    <submittedName>
        <fullName evidence="2">Uncharacterized protein</fullName>
    </submittedName>
</protein>